<dbReference type="Pfam" id="PF00581">
    <property type="entry name" value="Rhodanese"/>
    <property type="match status" value="3"/>
</dbReference>
<feature type="domain" description="Rhodanese" evidence="1">
    <location>
        <begin position="276"/>
        <end position="367"/>
    </location>
</feature>
<proteinExistence type="predicted"/>
<dbReference type="InterPro" id="IPR036873">
    <property type="entry name" value="Rhodanese-like_dom_sf"/>
</dbReference>
<dbReference type="Proteomes" id="UP000597507">
    <property type="component" value="Unassembled WGS sequence"/>
</dbReference>
<dbReference type="PANTHER" id="PTHR44086:SF10">
    <property type="entry name" value="THIOSULFATE SULFURTRANSFERASE_RHODANESE-LIKE DOMAIN-CONTAINING PROTEIN 3"/>
    <property type="match status" value="1"/>
</dbReference>
<keyword evidence="2" id="KW-0808">Transferase</keyword>
<dbReference type="RefSeq" id="WP_188902011.1">
    <property type="nucleotide sequence ID" value="NZ_BMKS01000010.1"/>
</dbReference>
<dbReference type="EMBL" id="BMKS01000010">
    <property type="protein sequence ID" value="GGG42098.1"/>
    <property type="molecule type" value="Genomic_DNA"/>
</dbReference>
<feature type="domain" description="Rhodanese" evidence="1">
    <location>
        <begin position="389"/>
        <end position="477"/>
    </location>
</feature>
<keyword evidence="3" id="KW-1185">Reference proteome</keyword>
<sequence length="532" mass="56858">MTQRIDASTLKRWLSDGRELAVLDAREEGEFGTGHLFWAVPCPLSRAELRARALLPRRDVRVCVTDGGEGGLAERLAAYLESIGCTDVSVLEGGVPAWKAAGYVVFSGVNVPSKAFGEWVEHHYGTPSVDPAELKAMVDRGEDVVILDSRPMDEFRRMSIPGGINVPGGELVYRIGEFVRGPGTTVVVNCAGRTRSILGAQSLRSAGLPNRVFALRNGTMGWELAGLACAHGETRTYPPGTPAGAAEALARARRFAEGAGVRTLTRAGLEALRRDQSRSLYLLDVRSPEEFAAGHLLGSQSAPGGQLVQATDRWVAVRNARIVLVDDTGVRARMTGGWLRQMGAGYEVYVLEDGLAGRLEEGPGVTECPEAAAVKVPALSAPELAARLADGAAQVIELSRSIDFRAGHIPGALWGVRTRLAALAPRLAADRPVVLAAPEEALARLAVAEVQGLVRAPVRILAGGTRAWQAAGLPLQADRTDPPDEACIDFYLRAYDRNSGVEEAMRAYLSWEVDLVHEVERDGDARFGVPAA</sequence>
<reference evidence="2 3" key="1">
    <citation type="journal article" date="2014" name="Int. J. Syst. Evol. Microbiol.">
        <title>Complete genome sequence of Corynebacterium casei LMG S-19264T (=DSM 44701T), isolated from a smear-ripened cheese.</title>
        <authorList>
            <consortium name="US DOE Joint Genome Institute (JGI-PGF)"/>
            <person name="Walter F."/>
            <person name="Albersmeier A."/>
            <person name="Kalinowski J."/>
            <person name="Ruckert C."/>
        </authorList>
    </citation>
    <scope>NUCLEOTIDE SEQUENCE [LARGE SCALE GENOMIC DNA]</scope>
    <source>
        <strain evidence="2 3">CGMCC 1.16330</strain>
    </source>
</reference>
<name>A0A8J3EBZ9_9PROT</name>
<gene>
    <name evidence="2" type="ORF">GCM10010964_32010</name>
</gene>
<dbReference type="SMART" id="SM00450">
    <property type="entry name" value="RHOD"/>
    <property type="match status" value="4"/>
</dbReference>
<organism evidence="2 3">
    <name type="scientific">Caldovatus sediminis</name>
    <dbReference type="NCBI Taxonomy" id="2041189"/>
    <lineage>
        <taxon>Bacteria</taxon>
        <taxon>Pseudomonadati</taxon>
        <taxon>Pseudomonadota</taxon>
        <taxon>Alphaproteobacteria</taxon>
        <taxon>Acetobacterales</taxon>
        <taxon>Roseomonadaceae</taxon>
        <taxon>Caldovatus</taxon>
    </lineage>
</organism>
<dbReference type="InterPro" id="IPR001763">
    <property type="entry name" value="Rhodanese-like_dom"/>
</dbReference>
<feature type="domain" description="Rhodanese" evidence="1">
    <location>
        <begin position="140"/>
        <end position="231"/>
    </location>
</feature>
<evidence type="ECO:0000313" key="3">
    <source>
        <dbReference type="Proteomes" id="UP000597507"/>
    </source>
</evidence>
<accession>A0A8J3EBZ9</accession>
<evidence type="ECO:0000313" key="2">
    <source>
        <dbReference type="EMBL" id="GGG42098.1"/>
    </source>
</evidence>
<dbReference type="AlphaFoldDB" id="A0A8J3EBZ9"/>
<protein>
    <submittedName>
        <fullName evidence="2">Transferase</fullName>
    </submittedName>
</protein>
<evidence type="ECO:0000259" key="1">
    <source>
        <dbReference type="PROSITE" id="PS50206"/>
    </source>
</evidence>
<comment type="caution">
    <text evidence="2">The sequence shown here is derived from an EMBL/GenBank/DDBJ whole genome shotgun (WGS) entry which is preliminary data.</text>
</comment>
<dbReference type="Gene3D" id="3.40.250.10">
    <property type="entry name" value="Rhodanese-like domain"/>
    <property type="match status" value="4"/>
</dbReference>
<dbReference type="GO" id="GO:0004792">
    <property type="term" value="F:thiosulfate-cyanide sulfurtransferase activity"/>
    <property type="evidence" value="ECO:0007669"/>
    <property type="project" value="TreeGrafter"/>
</dbReference>
<dbReference type="PANTHER" id="PTHR44086">
    <property type="entry name" value="THIOSULFATE SULFURTRANSFERASE RDL2, MITOCHONDRIAL-RELATED"/>
    <property type="match status" value="1"/>
</dbReference>
<feature type="domain" description="Rhodanese" evidence="1">
    <location>
        <begin position="16"/>
        <end position="107"/>
    </location>
</feature>
<dbReference type="PROSITE" id="PS50206">
    <property type="entry name" value="RHODANESE_3"/>
    <property type="match status" value="4"/>
</dbReference>
<dbReference type="SUPFAM" id="SSF52821">
    <property type="entry name" value="Rhodanese/Cell cycle control phosphatase"/>
    <property type="match status" value="4"/>
</dbReference>